<reference evidence="2" key="2">
    <citation type="submission" date="2025-09" db="UniProtKB">
        <authorList>
            <consortium name="Ensembl"/>
        </authorList>
    </citation>
    <scope>IDENTIFICATION</scope>
</reference>
<proteinExistence type="inferred from homology"/>
<evidence type="ECO:0000313" key="2">
    <source>
        <dbReference type="Ensembl" id="ENSMSIP00000014011.1"/>
    </source>
</evidence>
<dbReference type="GeneTree" id="ENSGT00390000002871"/>
<comment type="similarity">
    <text evidence="1">Belongs to the UPF0728 family.</text>
</comment>
<evidence type="ECO:0000313" key="3">
    <source>
        <dbReference type="Proteomes" id="UP000694415"/>
    </source>
</evidence>
<dbReference type="AlphaFoldDB" id="A0A8C6GYV8"/>
<accession>A0A8C6GYV8</accession>
<dbReference type="PANTHER" id="PTHR28448:SF1">
    <property type="entry name" value="UPF0728 PROTEIN C10ORF53"/>
    <property type="match status" value="1"/>
</dbReference>
<dbReference type="Pfam" id="PF15092">
    <property type="entry name" value="UPF0728"/>
    <property type="match status" value="1"/>
</dbReference>
<sequence length="97" mass="11030">MPAQAVVTLRYGPYSAVGLSVEHRTYRLQGLQAVLAKDGHQIILEQIEDWNLVELVVNEETVFQCDIQELEFVLSLKSVTNNPVTSQYMEDHQLLSQ</sequence>
<dbReference type="Ensembl" id="ENSMSIT00000017764.1">
    <property type="protein sequence ID" value="ENSMSIP00000014011.1"/>
    <property type="gene ID" value="ENSMSIG00000012074.1"/>
</dbReference>
<organism evidence="2 3">
    <name type="scientific">Mus spicilegus</name>
    <name type="common">Mound-building mouse</name>
    <dbReference type="NCBI Taxonomy" id="10103"/>
    <lineage>
        <taxon>Eukaryota</taxon>
        <taxon>Metazoa</taxon>
        <taxon>Chordata</taxon>
        <taxon>Craniata</taxon>
        <taxon>Vertebrata</taxon>
        <taxon>Euteleostomi</taxon>
        <taxon>Mammalia</taxon>
        <taxon>Eutheria</taxon>
        <taxon>Euarchontoglires</taxon>
        <taxon>Glires</taxon>
        <taxon>Rodentia</taxon>
        <taxon>Myomorpha</taxon>
        <taxon>Muroidea</taxon>
        <taxon>Muridae</taxon>
        <taxon>Murinae</taxon>
        <taxon>Mus</taxon>
        <taxon>Mus</taxon>
    </lineage>
</organism>
<name>A0A8C6GYV8_MUSSI</name>
<dbReference type="Proteomes" id="UP000694415">
    <property type="component" value="Unplaced"/>
</dbReference>
<dbReference type="InterPro" id="IPR027885">
    <property type="entry name" value="UPF0728"/>
</dbReference>
<evidence type="ECO:0000256" key="1">
    <source>
        <dbReference type="ARBA" id="ARBA00009973"/>
    </source>
</evidence>
<reference evidence="2" key="1">
    <citation type="submission" date="2025-08" db="UniProtKB">
        <authorList>
            <consortium name="Ensembl"/>
        </authorList>
    </citation>
    <scope>IDENTIFICATION</scope>
</reference>
<keyword evidence="3" id="KW-1185">Reference proteome</keyword>
<dbReference type="PANTHER" id="PTHR28448">
    <property type="entry name" value="UPF0728 PROTEIN C10ORF53"/>
    <property type="match status" value="1"/>
</dbReference>
<protein>
    <submittedName>
        <fullName evidence="2">Uncharacterized protein</fullName>
    </submittedName>
</protein>